<dbReference type="PANTHER" id="PTHR16166:SF93">
    <property type="entry name" value="INTERMEMBRANE LIPID TRANSFER PROTEIN VPS13"/>
    <property type="match status" value="1"/>
</dbReference>
<comment type="similarity">
    <text evidence="1">Belongs to the VPS13 family.</text>
</comment>
<sequence length="782" mass="89541">MSNCLLEIFMNKLEFKTKLSIDSLSLDDFLKAESLKIGYENNKIYSESVNVFVNLEDLNLKRAYRSYLKYCVGDGSLDVDIMSHLSNFKIVYGPKTNLIEVDNLLIDFNSLNNSSKTPILSIESDSKCVFEVFNYKSNIVCCLSELFLDLKVLKKFNNDFLLPRENDINYIIKHFKSVKKVNESQHKVYLYNVDFGYEELRLNIEFFEFNSVINIIFTVFLDDGKHIIVDSAKVKLLVDDILQFQITNNLRINITNSILKKINRFFVDIKNIIILSIKENEDNMSSINWILDVESISLNVFDMNLNEILAIYAVKTKICNVKEHDGDETVRKLYLKINDIQIDNQVIKNTYPVLLYKTKSNDVIEGNLLYYYNNSTLFIKKTDLKFEEMRLNIEGKHLENILEVFKVENIESTSSKTNVESFMNTCVTVKDFHIGDLNLKINYLMKSGDNLKDKMMFFVMNNISDFNLSIDKLNISHYRTDMNGLFEIVYGFYKNEIYNNLFKVVGHIDLLGNVGTLTNTISGTIKENVKKKTGFFKGSKILLKNTFLGVTNTLGKISTSVKNNASLLTFDKEFTDTSEFHPYAYDVHLPLPFKQSENNLNLIMKGTEKLISSVYSGVLGMAKKPYDGSTNGVSGVIVGLGKGVIGAISKPVVGASELFSNCVQCMGGGPVVIRRMMYSMYTVDKIGKYDIDQASSFYVFVSFLNKLEGEEFIDGSFGHFRGECLLILTNLRLIVTTEISVFEFDPFEIDIDTRAMNKFMICEEEVIVNKKRFIKNLCEFLM</sequence>
<name>A0A0N7ABL9_9MICR</name>
<dbReference type="EMBL" id="KJ210760">
    <property type="protein sequence ID" value="AJA32488.1"/>
    <property type="molecule type" value="mRNA"/>
</dbReference>
<accession>A0A0N7ABL9</accession>
<dbReference type="InterPro" id="IPR026847">
    <property type="entry name" value="VPS13"/>
</dbReference>
<proteinExistence type="evidence at transcript level"/>
<dbReference type="PANTHER" id="PTHR16166">
    <property type="entry name" value="VACUOLAR PROTEIN SORTING-ASSOCIATED PROTEIN VPS13"/>
    <property type="match status" value="1"/>
</dbReference>
<evidence type="ECO:0000313" key="2">
    <source>
        <dbReference type="EMBL" id="AJA32488.1"/>
    </source>
</evidence>
<dbReference type="GO" id="GO:0045053">
    <property type="term" value="P:protein retention in Golgi apparatus"/>
    <property type="evidence" value="ECO:0007669"/>
    <property type="project" value="TreeGrafter"/>
</dbReference>
<protein>
    <submittedName>
        <fullName evidence="2">Vacuolar protein sorting-associated protein 13a</fullName>
    </submittedName>
</protein>
<reference evidence="2" key="1">
    <citation type="journal article" date="2015" name="Parasitol. Res.">
        <title>Morphological and molecular characterization of Nosema pernyi, a microsporidian parasite in Antheraea pernyi.</title>
        <authorList>
            <person name="Wang Y."/>
            <person name="Liu W."/>
            <person name="Jiang Y."/>
            <person name="Huang L."/>
            <person name="Irfan M."/>
            <person name="Shi S."/>
            <person name="Yang R."/>
            <person name="Qin L."/>
        </authorList>
    </citation>
    <scope>NUCLEOTIDE SEQUENCE</scope>
</reference>
<dbReference type="AlphaFoldDB" id="A0A0N7ABL9"/>
<dbReference type="GO" id="GO:0006623">
    <property type="term" value="P:protein targeting to vacuole"/>
    <property type="evidence" value="ECO:0007669"/>
    <property type="project" value="TreeGrafter"/>
</dbReference>
<organism evidence="2">
    <name type="scientific">Nosema pernyi</name>
    <dbReference type="NCBI Taxonomy" id="1112939"/>
    <lineage>
        <taxon>Eukaryota</taxon>
        <taxon>Fungi</taxon>
        <taxon>Fungi incertae sedis</taxon>
        <taxon>Microsporidia</taxon>
        <taxon>Nosematidae</taxon>
        <taxon>Nosema</taxon>
    </lineage>
</organism>
<evidence type="ECO:0000256" key="1">
    <source>
        <dbReference type="ARBA" id="ARBA00006545"/>
    </source>
</evidence>